<sequence length="72" mass="8120">MDSFALTASCPLLSSYCNETPLENINIEQMLFLLRNMHLVQKPIPRLQLLRAINTAQQQLASGKTVFLMSVL</sequence>
<comment type="caution">
    <text evidence="1">The sequence shown here is derived from an EMBL/GenBank/DDBJ whole genome shotgun (WGS) entry which is preliminary data.</text>
</comment>
<evidence type="ECO:0000313" key="1">
    <source>
        <dbReference type="EMBL" id="PSU24121.1"/>
    </source>
</evidence>
<name>A0A2T3IF57_9GAMM</name>
<dbReference type="EMBL" id="PYMK01000029">
    <property type="protein sequence ID" value="PSU24121.1"/>
    <property type="molecule type" value="Genomic_DNA"/>
</dbReference>
<proteinExistence type="predicted"/>
<reference evidence="1 2" key="1">
    <citation type="submission" date="2018-03" db="EMBL/GenBank/DDBJ databases">
        <title>Whole genome sequencing of Histamine producing bacteria.</title>
        <authorList>
            <person name="Butler K."/>
        </authorList>
    </citation>
    <scope>NUCLEOTIDE SEQUENCE [LARGE SCALE GENOMIC DNA]</scope>
    <source>
        <strain evidence="1 2">BS2</strain>
    </source>
</reference>
<accession>A0A2T3IF57</accession>
<dbReference type="Proteomes" id="UP000240254">
    <property type="component" value="Unassembled WGS sequence"/>
</dbReference>
<gene>
    <name evidence="1" type="ORF">CTM88_19280</name>
</gene>
<dbReference type="AlphaFoldDB" id="A0A2T3IF57"/>
<evidence type="ECO:0000313" key="2">
    <source>
        <dbReference type="Proteomes" id="UP000240254"/>
    </source>
</evidence>
<protein>
    <submittedName>
        <fullName evidence="1">Uncharacterized protein</fullName>
    </submittedName>
</protein>
<organism evidence="1 2">
    <name type="scientific">Photobacterium aquimaris</name>
    <dbReference type="NCBI Taxonomy" id="512643"/>
    <lineage>
        <taxon>Bacteria</taxon>
        <taxon>Pseudomonadati</taxon>
        <taxon>Pseudomonadota</taxon>
        <taxon>Gammaproteobacteria</taxon>
        <taxon>Vibrionales</taxon>
        <taxon>Vibrionaceae</taxon>
        <taxon>Photobacterium</taxon>
    </lineage>
</organism>